<keyword evidence="2" id="KW-0812">Transmembrane</keyword>
<dbReference type="EMBL" id="JACHWQ010000008">
    <property type="protein sequence ID" value="MBB2976752.1"/>
    <property type="molecule type" value="Genomic_DNA"/>
</dbReference>
<evidence type="ECO:0000259" key="3">
    <source>
        <dbReference type="Pfam" id="PF13828"/>
    </source>
</evidence>
<evidence type="ECO:0000256" key="1">
    <source>
        <dbReference type="SAM" id="MobiDB-lite"/>
    </source>
</evidence>
<reference evidence="4 5" key="1">
    <citation type="submission" date="2020-08" db="EMBL/GenBank/DDBJ databases">
        <title>Sequencing the genomes of 1000 actinobacteria strains.</title>
        <authorList>
            <person name="Klenk H.-P."/>
        </authorList>
    </citation>
    <scope>NUCLEOTIDE SEQUENCE [LARGE SCALE GENOMIC DNA]</scope>
    <source>
        <strain evidence="4 5">DSM 27099</strain>
    </source>
</reference>
<keyword evidence="2" id="KW-1133">Transmembrane helix</keyword>
<feature type="region of interest" description="Disordered" evidence="1">
    <location>
        <begin position="1"/>
        <end position="32"/>
    </location>
</feature>
<feature type="transmembrane region" description="Helical" evidence="2">
    <location>
        <begin position="101"/>
        <end position="129"/>
    </location>
</feature>
<keyword evidence="2" id="KW-0472">Membrane</keyword>
<organism evidence="4 5">
    <name type="scientific">Microbacterium endophyticum</name>
    <dbReference type="NCBI Taxonomy" id="1526412"/>
    <lineage>
        <taxon>Bacteria</taxon>
        <taxon>Bacillati</taxon>
        <taxon>Actinomycetota</taxon>
        <taxon>Actinomycetes</taxon>
        <taxon>Micrococcales</taxon>
        <taxon>Microbacteriaceae</taxon>
        <taxon>Microbacterium</taxon>
    </lineage>
</organism>
<dbReference type="AlphaFoldDB" id="A0A7W4V4M7"/>
<feature type="compositionally biased region" description="Polar residues" evidence="1">
    <location>
        <begin position="1"/>
        <end position="11"/>
    </location>
</feature>
<accession>A0A7W4V4M7</accession>
<feature type="domain" description="DUF4190" evidence="3">
    <location>
        <begin position="51"/>
        <end position="112"/>
    </location>
</feature>
<feature type="compositionally biased region" description="Pro residues" evidence="1">
    <location>
        <begin position="18"/>
        <end position="32"/>
    </location>
</feature>
<evidence type="ECO:0000256" key="2">
    <source>
        <dbReference type="SAM" id="Phobius"/>
    </source>
</evidence>
<proteinExistence type="predicted"/>
<feature type="transmembrane region" description="Helical" evidence="2">
    <location>
        <begin position="52"/>
        <end position="80"/>
    </location>
</feature>
<gene>
    <name evidence="4" type="ORF">FHX49_002338</name>
</gene>
<dbReference type="InterPro" id="IPR025241">
    <property type="entry name" value="DUF4190"/>
</dbReference>
<evidence type="ECO:0000313" key="4">
    <source>
        <dbReference type="EMBL" id="MBB2976752.1"/>
    </source>
</evidence>
<dbReference type="Pfam" id="PF13828">
    <property type="entry name" value="DUF4190"/>
    <property type="match status" value="1"/>
</dbReference>
<protein>
    <recommendedName>
        <fullName evidence="3">DUF4190 domain-containing protein</fullName>
    </recommendedName>
</protein>
<dbReference type="Proteomes" id="UP000529310">
    <property type="component" value="Unassembled WGS sequence"/>
</dbReference>
<keyword evidence="5" id="KW-1185">Reference proteome</keyword>
<comment type="caution">
    <text evidence="4">The sequence shown here is derived from an EMBL/GenBank/DDBJ whole genome shotgun (WGS) entry which is preliminary data.</text>
</comment>
<name>A0A7W4V4M7_9MICO</name>
<evidence type="ECO:0000313" key="5">
    <source>
        <dbReference type="Proteomes" id="UP000529310"/>
    </source>
</evidence>
<dbReference type="RefSeq" id="WP_241246236.1">
    <property type="nucleotide sequence ID" value="NZ_CP049255.1"/>
</dbReference>
<sequence>MSNSDPNSGQPDYSAGSPVPPTPPTPDMYAPPAPYQTPGYAYQAQPPMNSMAIIAFVSSLVGMFVLPLIASIVAVITGHISLKQLKSSGESGRALALSGTIIGWVGVGIWALVIVGFLIFFVFAIGIAASTSNGYYS</sequence>